<sequence>MLIKFFDETHNEVMGDVERLHLKTPKTSSILRLPPLIVLYNNYVSCNCYNYINVWLSKLYLTRTYGGG</sequence>
<dbReference type="GeneID" id="20715911"/>
<dbReference type="Proteomes" id="UP000003786">
    <property type="component" value="Chromosome 3"/>
</dbReference>
<name>J4C435_THEOR</name>
<evidence type="ECO:0000313" key="1">
    <source>
        <dbReference type="EMBL" id="BAM41496.1"/>
    </source>
</evidence>
<reference evidence="1 2" key="1">
    <citation type="journal article" date="2012" name="MBio">
        <title>Comparative genome analysis of three eukaryotic parasites with differing abilities to transform leukocytes reveals key mediators of Theileria-induced leukocyte transformation.</title>
        <authorList>
            <person name="Hayashida K."/>
            <person name="Hara Y."/>
            <person name="Abe T."/>
            <person name="Yamasaki C."/>
            <person name="Toyoda A."/>
            <person name="Kosuge T."/>
            <person name="Suzuki Y."/>
            <person name="Sato Y."/>
            <person name="Kawashima S."/>
            <person name="Katayama T."/>
            <person name="Wakaguri H."/>
            <person name="Inoue N."/>
            <person name="Homma K."/>
            <person name="Tada-Umezaki M."/>
            <person name="Yagi Y."/>
            <person name="Fujii Y."/>
            <person name="Habara T."/>
            <person name="Kanehisa M."/>
            <person name="Watanabe H."/>
            <person name="Ito K."/>
            <person name="Gojobori T."/>
            <person name="Sugawara H."/>
            <person name="Imanishi T."/>
            <person name="Weir W."/>
            <person name="Gardner M."/>
            <person name="Pain A."/>
            <person name="Shiels B."/>
            <person name="Hattori M."/>
            <person name="Nene V."/>
            <person name="Sugimoto C."/>
        </authorList>
    </citation>
    <scope>NUCLEOTIDE SEQUENCE [LARGE SCALE GENOMIC DNA]</scope>
    <source>
        <strain evidence="1 2">Shintoku</strain>
    </source>
</reference>
<dbReference type="KEGG" id="tot:TOT_030000758"/>
<dbReference type="VEuPathDB" id="PiroplasmaDB:TOT_030000758"/>
<proteinExistence type="predicted"/>
<protein>
    <submittedName>
        <fullName evidence="1">Uncharacterized protein</fullName>
    </submittedName>
</protein>
<keyword evidence="2" id="KW-1185">Reference proteome</keyword>
<dbReference type="EMBL" id="AP011948">
    <property type="protein sequence ID" value="BAM41496.1"/>
    <property type="molecule type" value="Genomic_DNA"/>
</dbReference>
<gene>
    <name evidence="1" type="ORF">TOT_030000758</name>
</gene>
<dbReference type="RefSeq" id="XP_009691797.1">
    <property type="nucleotide sequence ID" value="XM_009693502.1"/>
</dbReference>
<accession>J4C435</accession>
<dbReference type="AlphaFoldDB" id="J4C435"/>
<evidence type="ECO:0000313" key="2">
    <source>
        <dbReference type="Proteomes" id="UP000003786"/>
    </source>
</evidence>
<organism evidence="1 2">
    <name type="scientific">Theileria orientalis strain Shintoku</name>
    <dbReference type="NCBI Taxonomy" id="869250"/>
    <lineage>
        <taxon>Eukaryota</taxon>
        <taxon>Sar</taxon>
        <taxon>Alveolata</taxon>
        <taxon>Apicomplexa</taxon>
        <taxon>Aconoidasida</taxon>
        <taxon>Piroplasmida</taxon>
        <taxon>Theileriidae</taxon>
        <taxon>Theileria</taxon>
    </lineage>
</organism>